<keyword evidence="1" id="KW-1133">Transmembrane helix</keyword>
<feature type="transmembrane region" description="Helical" evidence="1">
    <location>
        <begin position="66"/>
        <end position="87"/>
    </location>
</feature>
<dbReference type="RefSeq" id="WP_012446578.1">
    <property type="nucleotide sequence ID" value="NC_010718.1"/>
</dbReference>
<feature type="transmembrane region" description="Helical" evidence="1">
    <location>
        <begin position="7"/>
        <end position="23"/>
    </location>
</feature>
<dbReference type="HOGENOM" id="CLU_141496_1_0_9"/>
<protein>
    <submittedName>
        <fullName evidence="2">Uncharacterized protein</fullName>
    </submittedName>
</protein>
<dbReference type="EMBL" id="CP001034">
    <property type="protein sequence ID" value="ACB83687.1"/>
    <property type="molecule type" value="Genomic_DNA"/>
</dbReference>
<reference evidence="2 3" key="2">
    <citation type="journal article" date="2011" name="J. Bacteriol.">
        <title>Complete genome sequence of the anaerobic, halophilic alkalithermophile Natranaerobius thermophilus JW/NM-WN-LF.</title>
        <authorList>
            <person name="Zhao B."/>
            <person name="Mesbah N.M."/>
            <person name="Dalin E."/>
            <person name="Goodwin L."/>
            <person name="Nolan M."/>
            <person name="Pitluck S."/>
            <person name="Chertkov O."/>
            <person name="Brettin T.S."/>
            <person name="Han J."/>
            <person name="Larimer F.W."/>
            <person name="Land M.L."/>
            <person name="Hauser L."/>
            <person name="Kyrpides N."/>
            <person name="Wiegel J."/>
        </authorList>
    </citation>
    <scope>NUCLEOTIDE SEQUENCE [LARGE SCALE GENOMIC DNA]</scope>
    <source>
        <strain evidence="3">ATCC BAA-1301 / DSM 18059 / JW/NM-WN-LF</strain>
    </source>
</reference>
<dbReference type="KEGG" id="nth:Nther_0088"/>
<dbReference type="STRING" id="457570.Nther_0088"/>
<dbReference type="AlphaFoldDB" id="B2A3R1"/>
<name>B2A3R1_NATTJ</name>
<keyword evidence="3" id="KW-1185">Reference proteome</keyword>
<gene>
    <name evidence="2" type="ordered locus">Nther_0088</name>
</gene>
<keyword evidence="1" id="KW-0472">Membrane</keyword>
<dbReference type="eggNOG" id="ENOG50303B4">
    <property type="taxonomic scope" value="Bacteria"/>
</dbReference>
<proteinExistence type="predicted"/>
<dbReference type="Proteomes" id="UP000001683">
    <property type="component" value="Chromosome"/>
</dbReference>
<dbReference type="OrthoDB" id="1957900at2"/>
<evidence type="ECO:0000313" key="2">
    <source>
        <dbReference type="EMBL" id="ACB83687.1"/>
    </source>
</evidence>
<sequence>MKYKDSILTITMAFIAVLITYYINHGLGLGPFIANGTVGIVAALTLPKGLAAAAYTASFVGMSADFILPTFSTALISGIIAGIVILATKPIFAGWGGKGGTTAALAVLLTLIVVNYLPIM</sequence>
<organism evidence="2 3">
    <name type="scientific">Natranaerobius thermophilus (strain ATCC BAA-1301 / DSM 18059 / JW/NM-WN-LF)</name>
    <dbReference type="NCBI Taxonomy" id="457570"/>
    <lineage>
        <taxon>Bacteria</taxon>
        <taxon>Bacillati</taxon>
        <taxon>Bacillota</taxon>
        <taxon>Clostridia</taxon>
        <taxon>Natranaerobiales</taxon>
        <taxon>Natranaerobiaceae</taxon>
        <taxon>Natranaerobius</taxon>
    </lineage>
</organism>
<evidence type="ECO:0000256" key="1">
    <source>
        <dbReference type="SAM" id="Phobius"/>
    </source>
</evidence>
<accession>B2A3R1</accession>
<evidence type="ECO:0000313" key="3">
    <source>
        <dbReference type="Proteomes" id="UP000001683"/>
    </source>
</evidence>
<keyword evidence="1" id="KW-0812">Transmembrane</keyword>
<feature type="transmembrane region" description="Helical" evidence="1">
    <location>
        <begin position="99"/>
        <end position="117"/>
    </location>
</feature>
<dbReference type="InParanoid" id="B2A3R1"/>
<reference evidence="2 3" key="1">
    <citation type="submission" date="2008-04" db="EMBL/GenBank/DDBJ databases">
        <title>Complete sequence of chromosome of Natranaerobius thermophilus JW/NM-WN-LF.</title>
        <authorList>
            <consortium name="US DOE Joint Genome Institute"/>
            <person name="Copeland A."/>
            <person name="Lucas S."/>
            <person name="Lapidus A."/>
            <person name="Glavina del Rio T."/>
            <person name="Dalin E."/>
            <person name="Tice H."/>
            <person name="Bruce D."/>
            <person name="Goodwin L."/>
            <person name="Pitluck S."/>
            <person name="Chertkov O."/>
            <person name="Brettin T."/>
            <person name="Detter J.C."/>
            <person name="Han C."/>
            <person name="Kuske C.R."/>
            <person name="Schmutz J."/>
            <person name="Larimer F."/>
            <person name="Land M."/>
            <person name="Hauser L."/>
            <person name="Kyrpides N."/>
            <person name="Lykidis A."/>
            <person name="Mesbah N.M."/>
            <person name="Wiegel J."/>
        </authorList>
    </citation>
    <scope>NUCLEOTIDE SEQUENCE [LARGE SCALE GENOMIC DNA]</scope>
    <source>
        <strain evidence="3">ATCC BAA-1301 / DSM 18059 / JW/NM-WN-LF</strain>
    </source>
</reference>